<feature type="domain" description="Alcohol dehydrogenase-like N-terminal" evidence="5">
    <location>
        <begin position="35"/>
        <end position="77"/>
    </location>
</feature>
<comment type="caution">
    <text evidence="6">The sequence shown here is derived from an EMBL/GenBank/DDBJ whole genome shotgun (WGS) entry which is preliminary data.</text>
</comment>
<dbReference type="SUPFAM" id="SSF50129">
    <property type="entry name" value="GroES-like"/>
    <property type="match status" value="1"/>
</dbReference>
<accession>A0A1C7Z0I8</accession>
<gene>
    <name evidence="6" type="ORF">AFK24_29360</name>
</gene>
<organism evidence="6 7">
    <name type="scientific">Pseudomonas syringae</name>
    <dbReference type="NCBI Taxonomy" id="317"/>
    <lineage>
        <taxon>Bacteria</taxon>
        <taxon>Pseudomonadati</taxon>
        <taxon>Pseudomonadota</taxon>
        <taxon>Gammaproteobacteria</taxon>
        <taxon>Pseudomonadales</taxon>
        <taxon>Pseudomonadaceae</taxon>
        <taxon>Pseudomonas</taxon>
    </lineage>
</organism>
<reference evidence="6 7" key="1">
    <citation type="submission" date="2015-07" db="EMBL/GenBank/DDBJ databases">
        <title>Draft genome sequence of a diazotrophic, plant growth-promoting rhizobacterium of the Pseudomonas syringae complex.</title>
        <authorList>
            <person name="Patten C.L."/>
            <person name="Jeong H."/>
        </authorList>
    </citation>
    <scope>NUCLEOTIDE SEQUENCE [LARGE SCALE GENOMIC DNA]</scope>
    <source>
        <strain evidence="6 7">GR12-2</strain>
    </source>
</reference>
<evidence type="ECO:0000313" key="7">
    <source>
        <dbReference type="Proteomes" id="UP000093104"/>
    </source>
</evidence>
<dbReference type="InterPro" id="IPR011032">
    <property type="entry name" value="GroES-like_sf"/>
</dbReference>
<dbReference type="RefSeq" id="WP_065836582.1">
    <property type="nucleotide sequence ID" value="NZ_LGSI01000074.1"/>
</dbReference>
<evidence type="ECO:0000256" key="4">
    <source>
        <dbReference type="ARBA" id="ARBA00023002"/>
    </source>
</evidence>
<evidence type="ECO:0000256" key="3">
    <source>
        <dbReference type="ARBA" id="ARBA00022833"/>
    </source>
</evidence>
<sequence length="81" mass="8780">MSQATLTPIEVKVAVLREASGKLRLERAELAVPRADEVRVRVVATGVCHTDMVVRDQLFPTPLPIILGHVGAGVVEAWALR</sequence>
<dbReference type="InterPro" id="IPR013154">
    <property type="entry name" value="ADH-like_N"/>
</dbReference>
<dbReference type="GO" id="GO:0005737">
    <property type="term" value="C:cytoplasm"/>
    <property type="evidence" value="ECO:0007669"/>
    <property type="project" value="TreeGrafter"/>
</dbReference>
<keyword evidence="3" id="KW-0862">Zinc</keyword>
<proteinExistence type="predicted"/>
<dbReference type="PANTHER" id="PTHR42940:SF8">
    <property type="entry name" value="VACUOLAR PROTEIN SORTING-ASSOCIATED PROTEIN 11"/>
    <property type="match status" value="1"/>
</dbReference>
<dbReference type="GO" id="GO:0046872">
    <property type="term" value="F:metal ion binding"/>
    <property type="evidence" value="ECO:0007669"/>
    <property type="project" value="UniProtKB-KW"/>
</dbReference>
<evidence type="ECO:0000259" key="5">
    <source>
        <dbReference type="Pfam" id="PF08240"/>
    </source>
</evidence>
<dbReference type="EMBL" id="LGSI01000074">
    <property type="protein sequence ID" value="OCR21655.1"/>
    <property type="molecule type" value="Genomic_DNA"/>
</dbReference>
<dbReference type="AlphaFoldDB" id="A0A1C7Z0I8"/>
<dbReference type="GO" id="GO:0004022">
    <property type="term" value="F:alcohol dehydrogenase (NAD+) activity"/>
    <property type="evidence" value="ECO:0007669"/>
    <property type="project" value="TreeGrafter"/>
</dbReference>
<evidence type="ECO:0000256" key="1">
    <source>
        <dbReference type="ARBA" id="ARBA00001947"/>
    </source>
</evidence>
<comment type="cofactor">
    <cofactor evidence="1">
        <name>Zn(2+)</name>
        <dbReference type="ChEBI" id="CHEBI:29105"/>
    </cofactor>
</comment>
<dbReference type="Pfam" id="PF08240">
    <property type="entry name" value="ADH_N"/>
    <property type="match status" value="1"/>
</dbReference>
<name>A0A1C7Z0I8_PSESX</name>
<dbReference type="Gene3D" id="3.90.180.10">
    <property type="entry name" value="Medium-chain alcohol dehydrogenases, catalytic domain"/>
    <property type="match status" value="1"/>
</dbReference>
<keyword evidence="4" id="KW-0560">Oxidoreductase</keyword>
<dbReference type="Proteomes" id="UP000093104">
    <property type="component" value="Unassembled WGS sequence"/>
</dbReference>
<evidence type="ECO:0000313" key="6">
    <source>
        <dbReference type="EMBL" id="OCR21655.1"/>
    </source>
</evidence>
<protein>
    <recommendedName>
        <fullName evidence="5">Alcohol dehydrogenase-like N-terminal domain-containing protein</fullName>
    </recommendedName>
</protein>
<keyword evidence="2" id="KW-0479">Metal-binding</keyword>
<dbReference type="PANTHER" id="PTHR42940">
    <property type="entry name" value="ALCOHOL DEHYDROGENASE 1-RELATED"/>
    <property type="match status" value="1"/>
</dbReference>
<evidence type="ECO:0000256" key="2">
    <source>
        <dbReference type="ARBA" id="ARBA00022723"/>
    </source>
</evidence>